<accession>A0A9D9IJE8</accession>
<dbReference type="AlphaFoldDB" id="A0A9D9IJE8"/>
<gene>
    <name evidence="2" type="ORF">IAB91_01200</name>
</gene>
<reference evidence="2" key="2">
    <citation type="journal article" date="2021" name="PeerJ">
        <title>Extensive microbial diversity within the chicken gut microbiome revealed by metagenomics and culture.</title>
        <authorList>
            <person name="Gilroy R."/>
            <person name="Ravi A."/>
            <person name="Getino M."/>
            <person name="Pursley I."/>
            <person name="Horton D.L."/>
            <person name="Alikhan N.F."/>
            <person name="Baker D."/>
            <person name="Gharbi K."/>
            <person name="Hall N."/>
            <person name="Watson M."/>
            <person name="Adriaenssens E.M."/>
            <person name="Foster-Nyarko E."/>
            <person name="Jarju S."/>
            <person name="Secka A."/>
            <person name="Antonio M."/>
            <person name="Oren A."/>
            <person name="Chaudhuri R.R."/>
            <person name="La Ragione R."/>
            <person name="Hildebrand F."/>
            <person name="Pallen M.J."/>
        </authorList>
    </citation>
    <scope>NUCLEOTIDE SEQUENCE</scope>
    <source>
        <strain evidence="2">B1-13419</strain>
    </source>
</reference>
<organism evidence="2 3">
    <name type="scientific">Candidatus Cryptobacteroides faecigallinarum</name>
    <dbReference type="NCBI Taxonomy" id="2840763"/>
    <lineage>
        <taxon>Bacteria</taxon>
        <taxon>Pseudomonadati</taxon>
        <taxon>Bacteroidota</taxon>
        <taxon>Bacteroidia</taxon>
        <taxon>Bacteroidales</taxon>
        <taxon>Candidatus Cryptobacteroides</taxon>
    </lineage>
</organism>
<name>A0A9D9IJE8_9BACT</name>
<dbReference type="EMBL" id="JADIMD010000016">
    <property type="protein sequence ID" value="MBO8473894.1"/>
    <property type="molecule type" value="Genomic_DNA"/>
</dbReference>
<reference evidence="2" key="1">
    <citation type="submission" date="2020-10" db="EMBL/GenBank/DDBJ databases">
        <authorList>
            <person name="Gilroy R."/>
        </authorList>
    </citation>
    <scope>NUCLEOTIDE SEQUENCE</scope>
    <source>
        <strain evidence="2">B1-13419</strain>
    </source>
</reference>
<evidence type="ECO:0000259" key="1">
    <source>
        <dbReference type="Pfam" id="PF13274"/>
    </source>
</evidence>
<comment type="caution">
    <text evidence="2">The sequence shown here is derived from an EMBL/GenBank/DDBJ whole genome shotgun (WGS) entry which is preliminary data.</text>
</comment>
<feature type="domain" description="Antitoxin SocA-like Panacea" evidence="1">
    <location>
        <begin position="25"/>
        <end position="137"/>
    </location>
</feature>
<dbReference type="Pfam" id="PF13274">
    <property type="entry name" value="SocA_Panacea"/>
    <property type="match status" value="1"/>
</dbReference>
<dbReference type="Proteomes" id="UP000823757">
    <property type="component" value="Unassembled WGS sequence"/>
</dbReference>
<evidence type="ECO:0000313" key="3">
    <source>
        <dbReference type="Proteomes" id="UP000823757"/>
    </source>
</evidence>
<protein>
    <submittedName>
        <fullName evidence="2">SocA family protein</fullName>
    </submittedName>
</protein>
<dbReference type="InterPro" id="IPR025272">
    <property type="entry name" value="SocA_Panacea"/>
</dbReference>
<evidence type="ECO:0000313" key="2">
    <source>
        <dbReference type="EMBL" id="MBO8473894.1"/>
    </source>
</evidence>
<sequence>MNKKKNGMLLEYIAKSIPGVNLRKLLKLLYLIDEKSMQQRCIPVTWFDYFAWAKGPVAPEVYNIKQGEFKEFVSCVRNADGKFIVLPVSSDADKPESVFMDLFSPYELNIIDSIIKQYGDRSADELTELTHEHDSLWARTVKSHHIKFDKAKTSDVPVLLQEINGDNEERASIYEDALWNMKFQEHLDRHA</sequence>
<proteinExistence type="predicted"/>